<dbReference type="Gene3D" id="3.30.70.120">
    <property type="match status" value="1"/>
</dbReference>
<dbReference type="RefSeq" id="WP_284099363.1">
    <property type="nucleotide sequence ID" value="NZ_JARRAF010000003.1"/>
</dbReference>
<comment type="caution">
    <text evidence="2">The sequence shown here is derived from an EMBL/GenBank/DDBJ whole genome shotgun (WGS) entry which is preliminary data.</text>
</comment>
<organism evidence="2 3">
    <name type="scientific">Parachitinimonas caeni</name>
    <dbReference type="NCBI Taxonomy" id="3031301"/>
    <lineage>
        <taxon>Bacteria</taxon>
        <taxon>Pseudomonadati</taxon>
        <taxon>Pseudomonadota</taxon>
        <taxon>Betaproteobacteria</taxon>
        <taxon>Neisseriales</taxon>
        <taxon>Chitinibacteraceae</taxon>
        <taxon>Parachitinimonas</taxon>
    </lineage>
</organism>
<dbReference type="Proteomes" id="UP001172778">
    <property type="component" value="Unassembled WGS sequence"/>
</dbReference>
<keyword evidence="3" id="KW-1185">Reference proteome</keyword>
<dbReference type="EMBL" id="JARRAF010000003">
    <property type="protein sequence ID" value="MDK2123075.1"/>
    <property type="molecule type" value="Genomic_DNA"/>
</dbReference>
<dbReference type="Pfam" id="PF02641">
    <property type="entry name" value="DUF190"/>
    <property type="match status" value="1"/>
</dbReference>
<reference evidence="2" key="1">
    <citation type="submission" date="2023-03" db="EMBL/GenBank/DDBJ databases">
        <title>Chitinimonas shenzhenensis gen. nov., sp. nov., a novel member of family Burkholderiaceae isolated from activated sludge collected in Shen Zhen, China.</title>
        <authorList>
            <person name="Wang X."/>
        </authorList>
    </citation>
    <scope>NUCLEOTIDE SEQUENCE</scope>
    <source>
        <strain evidence="2">DQS-5</strain>
    </source>
</reference>
<protein>
    <submittedName>
        <fullName evidence="2">DUF190 domain-containing protein</fullName>
    </submittedName>
</protein>
<gene>
    <name evidence="2" type="ORF">PZA18_03295</name>
</gene>
<comment type="similarity">
    <text evidence="1">Belongs to the UPF0166 family.</text>
</comment>
<dbReference type="SUPFAM" id="SSF54913">
    <property type="entry name" value="GlnB-like"/>
    <property type="match status" value="1"/>
</dbReference>
<evidence type="ECO:0000313" key="2">
    <source>
        <dbReference type="EMBL" id="MDK2123075.1"/>
    </source>
</evidence>
<proteinExistence type="inferred from homology"/>
<evidence type="ECO:0000313" key="3">
    <source>
        <dbReference type="Proteomes" id="UP001172778"/>
    </source>
</evidence>
<name>A0ABT7DSN2_9NEIS</name>
<accession>A0ABT7DSN2</accession>
<sequence>MKGFQLTFITQQNKQHAGKPVAEWLLQEARQLGIQGATVLAASEGYGRHGQLHAARFIELADQPVEIVLAVTLDEAERLFASLAAQRLDLFYIKTPIEFGWCSERSANRT</sequence>
<dbReference type="InterPro" id="IPR015867">
    <property type="entry name" value="N-reg_PII/ATP_PRibTrfase_C"/>
</dbReference>
<dbReference type="InterPro" id="IPR003793">
    <property type="entry name" value="UPF0166"/>
</dbReference>
<evidence type="ECO:0000256" key="1">
    <source>
        <dbReference type="ARBA" id="ARBA00010554"/>
    </source>
</evidence>
<dbReference type="InterPro" id="IPR011322">
    <property type="entry name" value="N-reg_PII-like_a/b"/>
</dbReference>